<dbReference type="STRING" id="1123397.SAMN05660831_01386"/>
<dbReference type="InterPro" id="IPR001279">
    <property type="entry name" value="Metallo-B-lactamas"/>
</dbReference>
<organism evidence="2 3">
    <name type="scientific">Thiohalospira halophila DSM 15071</name>
    <dbReference type="NCBI Taxonomy" id="1123397"/>
    <lineage>
        <taxon>Bacteria</taxon>
        <taxon>Pseudomonadati</taxon>
        <taxon>Pseudomonadota</taxon>
        <taxon>Gammaproteobacteria</taxon>
        <taxon>Thiohalospirales</taxon>
        <taxon>Thiohalospiraceae</taxon>
        <taxon>Thiohalospira</taxon>
    </lineage>
</organism>
<proteinExistence type="predicted"/>
<evidence type="ECO:0000259" key="1">
    <source>
        <dbReference type="SMART" id="SM00849"/>
    </source>
</evidence>
<dbReference type="EMBL" id="FOMJ01000004">
    <property type="protein sequence ID" value="SFD31315.1"/>
    <property type="molecule type" value="Genomic_DNA"/>
</dbReference>
<evidence type="ECO:0000313" key="2">
    <source>
        <dbReference type="EMBL" id="SFD31315.1"/>
    </source>
</evidence>
<reference evidence="2 3" key="1">
    <citation type="submission" date="2016-10" db="EMBL/GenBank/DDBJ databases">
        <authorList>
            <person name="de Groot N.N."/>
        </authorList>
    </citation>
    <scope>NUCLEOTIDE SEQUENCE [LARGE SCALE GENOMIC DNA]</scope>
    <source>
        <strain evidence="2 3">HL3</strain>
    </source>
</reference>
<accession>A0A1I1RAM6</accession>
<dbReference type="RefSeq" id="WP_093428037.1">
    <property type="nucleotide sequence ID" value="NZ_FOMJ01000004.1"/>
</dbReference>
<dbReference type="AlphaFoldDB" id="A0A1I1RAM6"/>
<feature type="domain" description="Metallo-beta-lactamase" evidence="1">
    <location>
        <begin position="37"/>
        <end position="229"/>
    </location>
</feature>
<gene>
    <name evidence="2" type="ORF">SAMN05660831_01386</name>
</gene>
<dbReference type="PANTHER" id="PTHR43041:SF1">
    <property type="entry name" value="METALLO-BETA-LACTAMASE DOMAIN-CONTAINING PROTEIN"/>
    <property type="match status" value="1"/>
</dbReference>
<evidence type="ECO:0000313" key="3">
    <source>
        <dbReference type="Proteomes" id="UP000198611"/>
    </source>
</evidence>
<sequence length="264" mass="29943">MTVKLFEAGEHRCIAFEDLVRCDDRVSGPSESCDSVQANQFLVVDNGRAALIAPGGTLPYNRLFMEVSQHFFVKHLDYVIASHQDPDIVASLNKWMVATDAQVIVPAIWARFIPHFANPGRTEGRLIPIPDGGMDIRLGESVLKALPAHFLHSEGNFHFYDPVSRILFSGDVGAAMVDPEDLAEPVSDFEAHRQYMEPFHRRYMNSNRACRFWVNMVRGLDVEAIVPQHGPHFRGRKMVNRFLDWFEELECGVDLMTQADYQVP</sequence>
<dbReference type="Proteomes" id="UP000198611">
    <property type="component" value="Unassembled WGS sequence"/>
</dbReference>
<keyword evidence="3" id="KW-1185">Reference proteome</keyword>
<dbReference type="CDD" id="cd07709">
    <property type="entry name" value="flavodiiron_proteins_MBL-fold"/>
    <property type="match status" value="1"/>
</dbReference>
<dbReference type="Gene3D" id="3.60.15.10">
    <property type="entry name" value="Ribonuclease Z/Hydroxyacylglutathione hydrolase-like"/>
    <property type="match status" value="1"/>
</dbReference>
<dbReference type="InterPro" id="IPR036866">
    <property type="entry name" value="RibonucZ/Hydroxyglut_hydro"/>
</dbReference>
<dbReference type="PANTHER" id="PTHR43041">
    <property type="entry name" value="HYDROLASE, METALLO-BETA-LACTAMASE SUPERFAMILY"/>
    <property type="match status" value="1"/>
</dbReference>
<protein>
    <submittedName>
        <fullName evidence="2">Metallo-beta-lactamase superfamily protein</fullName>
    </submittedName>
</protein>
<dbReference type="Pfam" id="PF19583">
    <property type="entry name" value="ODP"/>
    <property type="match status" value="1"/>
</dbReference>
<dbReference type="SMART" id="SM00849">
    <property type="entry name" value="Lactamase_B"/>
    <property type="match status" value="1"/>
</dbReference>
<dbReference type="SUPFAM" id="SSF56281">
    <property type="entry name" value="Metallo-hydrolase/oxidoreductase"/>
    <property type="match status" value="1"/>
</dbReference>
<dbReference type="OrthoDB" id="9812260at2"/>
<name>A0A1I1RAM6_9GAMM</name>
<dbReference type="InterPro" id="IPR045761">
    <property type="entry name" value="ODP_dom"/>
</dbReference>